<name>A0A8J6TGH9_9BACT</name>
<dbReference type="Proteomes" id="UP000614424">
    <property type="component" value="Unassembled WGS sequence"/>
</dbReference>
<comment type="caution">
    <text evidence="1">The sequence shown here is derived from an EMBL/GenBank/DDBJ whole genome shotgun (WGS) entry which is preliminary data.</text>
</comment>
<sequence>MTKSKAQAETPSPMLNKPVTDEAILKVTKEIVVKFIEVGHLSPVKFDEIFAQVHGTISRTVRTDDRD</sequence>
<reference evidence="1 2" key="1">
    <citation type="submission" date="2020-08" db="EMBL/GenBank/DDBJ databases">
        <title>Bridging the membrane lipid divide: bacteria of the FCB group superphylum have the potential to synthesize archaeal ether lipids.</title>
        <authorList>
            <person name="Villanueva L."/>
            <person name="Von Meijenfeldt F.A.B."/>
            <person name="Westbye A.B."/>
            <person name="Yadav S."/>
            <person name="Hopmans E.C."/>
            <person name="Dutilh B.E."/>
            <person name="Sinninghe Damste J.S."/>
        </authorList>
    </citation>
    <scope>NUCLEOTIDE SEQUENCE [LARGE SCALE GENOMIC DNA]</scope>
    <source>
        <strain evidence="1">NIOZ-UU47</strain>
    </source>
</reference>
<gene>
    <name evidence="1" type="ORF">H8E41_12940</name>
</gene>
<evidence type="ECO:0000313" key="1">
    <source>
        <dbReference type="EMBL" id="MBC8318803.1"/>
    </source>
</evidence>
<accession>A0A8J6TGH9</accession>
<protein>
    <recommendedName>
        <fullName evidence="3">Conjugal transfer protein TraB</fullName>
    </recommendedName>
</protein>
<organism evidence="1 2">
    <name type="scientific">Candidatus Desulfobia pelagia</name>
    <dbReference type="NCBI Taxonomy" id="2841692"/>
    <lineage>
        <taxon>Bacteria</taxon>
        <taxon>Pseudomonadati</taxon>
        <taxon>Thermodesulfobacteriota</taxon>
        <taxon>Desulfobulbia</taxon>
        <taxon>Desulfobulbales</taxon>
        <taxon>Desulfobulbaceae</taxon>
        <taxon>Candidatus Desulfobia</taxon>
    </lineage>
</organism>
<evidence type="ECO:0008006" key="3">
    <source>
        <dbReference type="Google" id="ProtNLM"/>
    </source>
</evidence>
<evidence type="ECO:0000313" key="2">
    <source>
        <dbReference type="Proteomes" id="UP000614424"/>
    </source>
</evidence>
<dbReference type="AlphaFoldDB" id="A0A8J6TGH9"/>
<proteinExistence type="predicted"/>
<dbReference type="EMBL" id="JACNJZ010000187">
    <property type="protein sequence ID" value="MBC8318803.1"/>
    <property type="molecule type" value="Genomic_DNA"/>
</dbReference>